<feature type="signal peptide" evidence="15">
    <location>
        <begin position="1"/>
        <end position="24"/>
    </location>
</feature>
<sequence length="723" mass="78761">MYPSRYCTLALFLAATYPLTAAQAAPGEDAVVEAAPSATPATEAPAAGAEGGEVRRVTVKGQRQNYRSLTATGATKTDTPIQDLPQSVRVLTSDLLKDVGVTDLAGALDLTSGISRQSNLGGLWDSYSMRGFTGDPNFGSDFMVNGFSSSRGYNGLRDGANTQSVEVLKGPASALYGRGEPGGTVNITTKKPKFKPEYMVEGSIGSYNLRRVAADLTGPISETLAYRLNVAHEQADSFRDTLHSKRDFISPSFIWLVGEATTVSYEVEASKQETPFDRGVVAVNGVLGLIPNSRFLGEPGDGPTTVKSVGHQVFVQTEFNENWKLQTGFAYRDSSMRGISTEAVNLLPDNATLRRQRRDRDFSATDLSGRIEVLGKFGTGPLKHNVLVGVDAYKFEDTRIQNRRTPTASNPYTINIYNPVYGAIADPMVRSIDTLENQKARGIYAQDQIDLTEQWKAMLGVRHDGYEQTVTNRRINAVNYQELSATSPRVGLVYQPNKQWSLYTTAAKGFRPNSGISIDNLAFPAEESRSYEAGAKLESANGKISGTLAVYKIEKENVLATNPVDVNFYVSAGEVASKGVELDIAGEVMKNLRFSFAYAYTDAKVTRGDNVIKTGSQFPNVPKNSASFVLTPTFRLGEGTASLGGAVIYVGERMGDVAATTDFKLPSYTTVRLISNYSPNKKLRFSLNVENLFNKQYYASSYSQVWVAPGTERTIVFNAQYKF</sequence>
<dbReference type="FunFam" id="2.170.130.10:FF:000001">
    <property type="entry name" value="Catecholate siderophore TonB-dependent receptor"/>
    <property type="match status" value="1"/>
</dbReference>
<keyword evidence="18" id="KW-0614">Plasmid</keyword>
<keyword evidence="6 15" id="KW-0732">Signal</keyword>
<keyword evidence="4 12" id="KW-1134">Transmembrane beta strand</keyword>
<dbReference type="GO" id="GO:0015891">
    <property type="term" value="P:siderophore transport"/>
    <property type="evidence" value="ECO:0007669"/>
    <property type="project" value="InterPro"/>
</dbReference>
<dbReference type="GO" id="GO:0038023">
    <property type="term" value="F:signaling receptor activity"/>
    <property type="evidence" value="ECO:0007669"/>
    <property type="project" value="InterPro"/>
</dbReference>
<dbReference type="InterPro" id="IPR010105">
    <property type="entry name" value="TonB_sidphr_rcpt"/>
</dbReference>
<evidence type="ECO:0000256" key="11">
    <source>
        <dbReference type="ARBA" id="ARBA00023237"/>
    </source>
</evidence>
<evidence type="ECO:0000256" key="10">
    <source>
        <dbReference type="ARBA" id="ARBA00023170"/>
    </source>
</evidence>
<gene>
    <name evidence="18" type="ORF">LPB04_23685</name>
</gene>
<geneLocation type="plasmid" evidence="18 19">
    <name>unnamed1</name>
</geneLocation>
<evidence type="ECO:0000313" key="18">
    <source>
        <dbReference type="EMBL" id="QOL52214.1"/>
    </source>
</evidence>
<dbReference type="Pfam" id="PF07715">
    <property type="entry name" value="Plug"/>
    <property type="match status" value="1"/>
</dbReference>
<feature type="chain" id="PRO_5032959033" evidence="15">
    <location>
        <begin position="25"/>
        <end position="723"/>
    </location>
</feature>
<evidence type="ECO:0000259" key="17">
    <source>
        <dbReference type="Pfam" id="PF07715"/>
    </source>
</evidence>
<dbReference type="NCBIfam" id="TIGR01783">
    <property type="entry name" value="TonB-siderophor"/>
    <property type="match status" value="1"/>
</dbReference>
<dbReference type="Gene3D" id="2.170.130.10">
    <property type="entry name" value="TonB-dependent receptor, plug domain"/>
    <property type="match status" value="1"/>
</dbReference>
<feature type="domain" description="TonB-dependent receptor plug" evidence="17">
    <location>
        <begin position="81"/>
        <end position="184"/>
    </location>
</feature>
<evidence type="ECO:0000256" key="5">
    <source>
        <dbReference type="ARBA" id="ARBA00022692"/>
    </source>
</evidence>
<comment type="subcellular location">
    <subcellularLocation>
        <location evidence="1 12">Cell outer membrane</location>
        <topology evidence="1 12">Multi-pass membrane protein</topology>
    </subcellularLocation>
</comment>
<dbReference type="InterPro" id="IPR039426">
    <property type="entry name" value="TonB-dep_rcpt-like"/>
</dbReference>
<evidence type="ECO:0000259" key="16">
    <source>
        <dbReference type="Pfam" id="PF00593"/>
    </source>
</evidence>
<organism evidence="18 19">
    <name type="scientific">Massilia litorea</name>
    <dbReference type="NCBI Taxonomy" id="2769491"/>
    <lineage>
        <taxon>Bacteria</taxon>
        <taxon>Pseudomonadati</taxon>
        <taxon>Pseudomonadota</taxon>
        <taxon>Betaproteobacteria</taxon>
        <taxon>Burkholderiales</taxon>
        <taxon>Oxalobacteraceae</taxon>
        <taxon>Telluria group</taxon>
        <taxon>Massilia</taxon>
    </lineage>
</organism>
<dbReference type="InterPro" id="IPR000531">
    <property type="entry name" value="Beta-barrel_TonB"/>
</dbReference>
<dbReference type="PROSITE" id="PS52016">
    <property type="entry name" value="TONB_DEPENDENT_REC_3"/>
    <property type="match status" value="1"/>
</dbReference>
<feature type="region of interest" description="Disordered" evidence="14">
    <location>
        <begin position="33"/>
        <end position="52"/>
    </location>
</feature>
<keyword evidence="8 13" id="KW-0798">TonB box</keyword>
<feature type="compositionally biased region" description="Low complexity" evidence="14">
    <location>
        <begin position="33"/>
        <end position="48"/>
    </location>
</feature>
<evidence type="ECO:0000256" key="2">
    <source>
        <dbReference type="ARBA" id="ARBA00009810"/>
    </source>
</evidence>
<protein>
    <submittedName>
        <fullName evidence="18">TonB-dependent siderophore receptor</fullName>
    </submittedName>
</protein>
<keyword evidence="3 12" id="KW-0813">Transport</keyword>
<dbReference type="Pfam" id="PF00593">
    <property type="entry name" value="TonB_dep_Rec_b-barrel"/>
    <property type="match status" value="1"/>
</dbReference>
<dbReference type="InterPro" id="IPR036942">
    <property type="entry name" value="Beta-barrel_TonB_sf"/>
</dbReference>
<dbReference type="KEGG" id="mlir:LPB04_23685"/>
<comment type="similarity">
    <text evidence="2 12 13">Belongs to the TonB-dependent receptor family.</text>
</comment>
<dbReference type="Proteomes" id="UP000593875">
    <property type="component" value="Plasmid unnamed1"/>
</dbReference>
<keyword evidence="7" id="KW-0406">Ion transport</keyword>
<evidence type="ECO:0000256" key="4">
    <source>
        <dbReference type="ARBA" id="ARBA00022452"/>
    </source>
</evidence>
<evidence type="ECO:0000256" key="7">
    <source>
        <dbReference type="ARBA" id="ARBA00023065"/>
    </source>
</evidence>
<dbReference type="EMBL" id="CP062942">
    <property type="protein sequence ID" value="QOL52214.1"/>
    <property type="molecule type" value="Genomic_DNA"/>
</dbReference>
<evidence type="ECO:0000256" key="1">
    <source>
        <dbReference type="ARBA" id="ARBA00004571"/>
    </source>
</evidence>
<dbReference type="PANTHER" id="PTHR32552">
    <property type="entry name" value="FERRICHROME IRON RECEPTOR-RELATED"/>
    <property type="match status" value="1"/>
</dbReference>
<evidence type="ECO:0000313" key="19">
    <source>
        <dbReference type="Proteomes" id="UP000593875"/>
    </source>
</evidence>
<dbReference type="PANTHER" id="PTHR32552:SF90">
    <property type="entry name" value="METAL-PSEUDOPALINE RECEPTOR CNTO"/>
    <property type="match status" value="1"/>
</dbReference>
<proteinExistence type="inferred from homology"/>
<dbReference type="Gene3D" id="2.40.170.20">
    <property type="entry name" value="TonB-dependent receptor, beta-barrel domain"/>
    <property type="match status" value="1"/>
</dbReference>
<dbReference type="RefSeq" id="WP_193689181.1">
    <property type="nucleotide sequence ID" value="NZ_CP062942.1"/>
</dbReference>
<accession>A0A7L9UAY8</accession>
<keyword evidence="10 18" id="KW-0675">Receptor</keyword>
<evidence type="ECO:0000256" key="12">
    <source>
        <dbReference type="PROSITE-ProRule" id="PRU01360"/>
    </source>
</evidence>
<evidence type="ECO:0000256" key="13">
    <source>
        <dbReference type="RuleBase" id="RU003357"/>
    </source>
</evidence>
<dbReference type="SUPFAM" id="SSF56935">
    <property type="entry name" value="Porins"/>
    <property type="match status" value="1"/>
</dbReference>
<evidence type="ECO:0000256" key="14">
    <source>
        <dbReference type="SAM" id="MobiDB-lite"/>
    </source>
</evidence>
<evidence type="ECO:0000256" key="3">
    <source>
        <dbReference type="ARBA" id="ARBA00022448"/>
    </source>
</evidence>
<keyword evidence="9 12" id="KW-0472">Membrane</keyword>
<dbReference type="GO" id="GO:0015344">
    <property type="term" value="F:siderophore uptake transmembrane transporter activity"/>
    <property type="evidence" value="ECO:0007669"/>
    <property type="project" value="TreeGrafter"/>
</dbReference>
<dbReference type="GO" id="GO:0009279">
    <property type="term" value="C:cell outer membrane"/>
    <property type="evidence" value="ECO:0007669"/>
    <property type="project" value="UniProtKB-SubCell"/>
</dbReference>
<reference evidence="18 19" key="1">
    <citation type="submission" date="2020-10" db="EMBL/GenBank/DDBJ databases">
        <title>Genome sequencing of Massilia sp. LPB0304.</title>
        <authorList>
            <person name="Kim J."/>
        </authorList>
    </citation>
    <scope>NUCLEOTIDE SEQUENCE [LARGE SCALE GENOMIC DNA]</scope>
    <source>
        <strain evidence="18 19">LPB0304</strain>
        <plasmid evidence="18 19">unnamed1</plasmid>
    </source>
</reference>
<dbReference type="FunFam" id="2.40.170.20:FF:000005">
    <property type="entry name" value="TonB-dependent siderophore receptor"/>
    <property type="match status" value="1"/>
</dbReference>
<evidence type="ECO:0000256" key="9">
    <source>
        <dbReference type="ARBA" id="ARBA00023136"/>
    </source>
</evidence>
<evidence type="ECO:0000256" key="15">
    <source>
        <dbReference type="SAM" id="SignalP"/>
    </source>
</evidence>
<keyword evidence="11 12" id="KW-0998">Cell outer membrane</keyword>
<dbReference type="CDD" id="cd01347">
    <property type="entry name" value="ligand_gated_channel"/>
    <property type="match status" value="1"/>
</dbReference>
<evidence type="ECO:0000256" key="8">
    <source>
        <dbReference type="ARBA" id="ARBA00023077"/>
    </source>
</evidence>
<keyword evidence="5 12" id="KW-0812">Transmembrane</keyword>
<keyword evidence="19" id="KW-1185">Reference proteome</keyword>
<name>A0A7L9UAY8_9BURK</name>
<dbReference type="AlphaFoldDB" id="A0A7L9UAY8"/>
<feature type="domain" description="TonB-dependent receptor-like beta-barrel" evidence="16">
    <location>
        <begin position="259"/>
        <end position="692"/>
    </location>
</feature>
<dbReference type="InterPro" id="IPR012910">
    <property type="entry name" value="Plug_dom"/>
</dbReference>
<evidence type="ECO:0000256" key="6">
    <source>
        <dbReference type="ARBA" id="ARBA00022729"/>
    </source>
</evidence>
<dbReference type="InterPro" id="IPR037066">
    <property type="entry name" value="Plug_dom_sf"/>
</dbReference>